<dbReference type="Pfam" id="PF07679">
    <property type="entry name" value="I-set"/>
    <property type="match status" value="2"/>
</dbReference>
<feature type="domain" description="Ig-like" evidence="11">
    <location>
        <begin position="317"/>
        <end position="404"/>
    </location>
</feature>
<evidence type="ECO:0000256" key="7">
    <source>
        <dbReference type="ARBA" id="ARBA00023319"/>
    </source>
</evidence>
<comment type="caution">
    <text evidence="12">The sequence shown here is derived from an EMBL/GenBank/DDBJ whole genome shotgun (WGS) entry which is preliminary data.</text>
</comment>
<dbReference type="EMBL" id="JABFDY010000027">
    <property type="protein sequence ID" value="KAF7687303.1"/>
    <property type="molecule type" value="Genomic_DNA"/>
</dbReference>
<dbReference type="SMART" id="SM00406">
    <property type="entry name" value="IGv"/>
    <property type="match status" value="4"/>
</dbReference>
<dbReference type="InterPro" id="IPR003599">
    <property type="entry name" value="Ig_sub"/>
</dbReference>
<feature type="domain" description="Ig-like" evidence="11">
    <location>
        <begin position="28"/>
        <end position="119"/>
    </location>
</feature>
<evidence type="ECO:0000313" key="13">
    <source>
        <dbReference type="Proteomes" id="UP000606274"/>
    </source>
</evidence>
<dbReference type="SMART" id="SM00409">
    <property type="entry name" value="IG"/>
    <property type="match status" value="6"/>
</dbReference>
<dbReference type="GO" id="GO:0030424">
    <property type="term" value="C:axon"/>
    <property type="evidence" value="ECO:0007669"/>
    <property type="project" value="TreeGrafter"/>
</dbReference>
<feature type="domain" description="Ig-like" evidence="11">
    <location>
        <begin position="507"/>
        <end position="594"/>
    </location>
</feature>
<keyword evidence="10" id="KW-0732">Signal</keyword>
<evidence type="ECO:0000256" key="3">
    <source>
        <dbReference type="ARBA" id="ARBA00022737"/>
    </source>
</evidence>
<dbReference type="FunFam" id="2.60.40.10:FF:000005">
    <property type="entry name" value="Neuronal cell adhesion molecule"/>
    <property type="match status" value="1"/>
</dbReference>
<dbReference type="InterPro" id="IPR013098">
    <property type="entry name" value="Ig_I-set"/>
</dbReference>
<feature type="compositionally biased region" description="Polar residues" evidence="8">
    <location>
        <begin position="741"/>
        <end position="755"/>
    </location>
</feature>
<feature type="transmembrane region" description="Helical" evidence="9">
    <location>
        <begin position="847"/>
        <end position="868"/>
    </location>
</feature>
<feature type="compositionally biased region" description="Polar residues" evidence="8">
    <location>
        <begin position="1080"/>
        <end position="1089"/>
    </location>
</feature>
<feature type="region of interest" description="Disordered" evidence="8">
    <location>
        <begin position="1001"/>
        <end position="1025"/>
    </location>
</feature>
<feature type="chain" id="PRO_5035883574" description="Ig-like domain-containing protein" evidence="10">
    <location>
        <begin position="32"/>
        <end position="1105"/>
    </location>
</feature>
<dbReference type="InterPro" id="IPR003598">
    <property type="entry name" value="Ig_sub2"/>
</dbReference>
<feature type="domain" description="Ig-like" evidence="11">
    <location>
        <begin position="124"/>
        <end position="223"/>
    </location>
</feature>
<evidence type="ECO:0000256" key="6">
    <source>
        <dbReference type="ARBA" id="ARBA00023180"/>
    </source>
</evidence>
<dbReference type="InterPro" id="IPR036179">
    <property type="entry name" value="Ig-like_dom_sf"/>
</dbReference>
<dbReference type="GO" id="GO:0005886">
    <property type="term" value="C:plasma membrane"/>
    <property type="evidence" value="ECO:0007669"/>
    <property type="project" value="UniProtKB-SubCell"/>
</dbReference>
<evidence type="ECO:0000256" key="5">
    <source>
        <dbReference type="ARBA" id="ARBA00023157"/>
    </source>
</evidence>
<dbReference type="FunFam" id="2.60.40.10:FF:000032">
    <property type="entry name" value="palladin isoform X1"/>
    <property type="match status" value="1"/>
</dbReference>
<reference evidence="12" key="1">
    <citation type="submission" date="2020-08" db="EMBL/GenBank/DDBJ databases">
        <title>Chromosome-level assembly of Southern catfish (Silurus meridionalis) provides insights into visual adaptation to the nocturnal and benthic lifestyles.</title>
        <authorList>
            <person name="Zhang Y."/>
            <person name="Wang D."/>
            <person name="Peng Z."/>
        </authorList>
    </citation>
    <scope>NUCLEOTIDE SEQUENCE</scope>
    <source>
        <strain evidence="12">SWU-2019-XX</strain>
        <tissue evidence="12">Muscle</tissue>
    </source>
</reference>
<keyword evidence="6" id="KW-0325">Glycoprotein</keyword>
<evidence type="ECO:0000313" key="12">
    <source>
        <dbReference type="EMBL" id="KAF7687303.1"/>
    </source>
</evidence>
<proteinExistence type="predicted"/>
<dbReference type="PANTHER" id="PTHR10075">
    <property type="entry name" value="BASIGIN RELATED"/>
    <property type="match status" value="1"/>
</dbReference>
<keyword evidence="2" id="KW-1003">Cell membrane</keyword>
<keyword evidence="13" id="KW-1185">Reference proteome</keyword>
<dbReference type="PANTHER" id="PTHR10075:SF103">
    <property type="entry name" value="ROUNDABOUT HOMOLOG 4"/>
    <property type="match status" value="1"/>
</dbReference>
<evidence type="ECO:0000256" key="4">
    <source>
        <dbReference type="ARBA" id="ARBA00023136"/>
    </source>
</evidence>
<gene>
    <name evidence="12" type="ORF">HF521_014531</name>
</gene>
<dbReference type="PROSITE" id="PS50835">
    <property type="entry name" value="IG_LIKE"/>
    <property type="match status" value="6"/>
</dbReference>
<feature type="domain" description="Ig-like" evidence="11">
    <location>
        <begin position="416"/>
        <end position="502"/>
    </location>
</feature>
<dbReference type="Gene3D" id="2.60.40.10">
    <property type="entry name" value="Immunoglobulins"/>
    <property type="match status" value="6"/>
</dbReference>
<comment type="subcellular location">
    <subcellularLocation>
        <location evidence="1">Cell membrane</location>
    </subcellularLocation>
</comment>
<dbReference type="Proteomes" id="UP000606274">
    <property type="component" value="Unassembled WGS sequence"/>
</dbReference>
<evidence type="ECO:0000256" key="8">
    <source>
        <dbReference type="SAM" id="MobiDB-lite"/>
    </source>
</evidence>
<dbReference type="AlphaFoldDB" id="A0A8T0A8E7"/>
<evidence type="ECO:0000256" key="2">
    <source>
        <dbReference type="ARBA" id="ARBA00022475"/>
    </source>
</evidence>
<keyword evidence="7" id="KW-0393">Immunoglobulin domain</keyword>
<feature type="region of interest" description="Disordered" evidence="8">
    <location>
        <begin position="735"/>
        <end position="755"/>
    </location>
</feature>
<dbReference type="SMART" id="SM00408">
    <property type="entry name" value="IGc2"/>
    <property type="match status" value="6"/>
</dbReference>
<protein>
    <recommendedName>
        <fullName evidence="11">Ig-like domain-containing protein</fullName>
    </recommendedName>
</protein>
<keyword evidence="4 9" id="KW-0472">Membrane</keyword>
<feature type="signal peptide" evidence="10">
    <location>
        <begin position="1"/>
        <end position="31"/>
    </location>
</feature>
<evidence type="ECO:0000259" key="11">
    <source>
        <dbReference type="PROSITE" id="PS50835"/>
    </source>
</evidence>
<evidence type="ECO:0000256" key="1">
    <source>
        <dbReference type="ARBA" id="ARBA00004236"/>
    </source>
</evidence>
<dbReference type="GO" id="GO:0070593">
    <property type="term" value="P:dendrite self-avoidance"/>
    <property type="evidence" value="ECO:0007669"/>
    <property type="project" value="TreeGrafter"/>
</dbReference>
<dbReference type="GO" id="GO:0007156">
    <property type="term" value="P:homophilic cell adhesion via plasma membrane adhesion molecules"/>
    <property type="evidence" value="ECO:0007669"/>
    <property type="project" value="TreeGrafter"/>
</dbReference>
<feature type="domain" description="Ig-like" evidence="11">
    <location>
        <begin position="235"/>
        <end position="310"/>
    </location>
</feature>
<accession>A0A8T0A8E7</accession>
<dbReference type="InterPro" id="IPR013106">
    <property type="entry name" value="Ig_V-set"/>
</dbReference>
<keyword evidence="9" id="KW-0812">Transmembrane</keyword>
<evidence type="ECO:0000256" key="9">
    <source>
        <dbReference type="SAM" id="Phobius"/>
    </source>
</evidence>
<evidence type="ECO:0000256" key="10">
    <source>
        <dbReference type="SAM" id="SignalP"/>
    </source>
</evidence>
<feature type="region of interest" description="Disordered" evidence="8">
    <location>
        <begin position="1080"/>
        <end position="1105"/>
    </location>
</feature>
<dbReference type="SUPFAM" id="SSF48726">
    <property type="entry name" value="Immunoglobulin"/>
    <property type="match status" value="6"/>
</dbReference>
<dbReference type="CDD" id="cd00096">
    <property type="entry name" value="Ig"/>
    <property type="match status" value="1"/>
</dbReference>
<dbReference type="InterPro" id="IPR007110">
    <property type="entry name" value="Ig-like_dom"/>
</dbReference>
<dbReference type="Pfam" id="PF13927">
    <property type="entry name" value="Ig_3"/>
    <property type="match status" value="3"/>
</dbReference>
<keyword evidence="9" id="KW-1133">Transmembrane helix</keyword>
<dbReference type="InterPro" id="IPR013783">
    <property type="entry name" value="Ig-like_fold"/>
</dbReference>
<keyword evidence="5" id="KW-1015">Disulfide bond</keyword>
<sequence length="1105" mass="122704">MLSSLHTSGQMICPVWLVLFFYSFSITPSQTELAFSIKPKDVLGALNRPLMLHCAVYDTSPQTELSVKWEKENGALSAGVHQLANGSLFFSSLIEENLGGYICSARKGSKQIRSSLTVSKAYLENVFFSPQSQNVNKNQDVFFQCVSGDSAPPAHILWLKNSHTFTRGTQIQGQYGGGSQKKTSGTLHLTNVSKSDQGHYVCVTHNPLLNISKESGTATLKVSGLSMSLEIIQGPENITVAVEMKAILHCVVHGFPTPKVQWIKEDLLLPNTSRWDLRDHGQLLVFERVLPEDEGFYYCEANNGKERLRSQPAYLLPAVMDWDFVLQSVNKTVRKGDSVTLYCRPPHSRPPAQVSWFRNNRILWSRSHISTQPNGDLLFHSVQETDRGSYFCRASNSFLQRAITSRKIFLEVLAPPSVTIWPLAVISTVGAEVIIQCQVSGHPVPSIDWLKRGQSVKTGGKISKGVRNATLYISSVRNYDEGFYTCAASNSVGQDEKTTTLQVAAKPVIVLFERSVNVSTGATVILPCRAVGNPPLKYSWQRSALQTPLSLSPRIHIDDNETLHISNVHQSDAGEYYCTAENNIGHDRRKTTITVFSADTDEDILTTILEIKPEEPTNPNDFKNFKPYKDTYLKNSPTDFTPWVPTPFSSYISVSDHDSMNKEEKGKYKDLLKTPGPQSVFPYSKLLETRTQKRHALVTPANLITQHPDDPMLHWSHMKPLSLSSPSQTFKHIFLQGPPDQHTSSQEAHASTSSLAQAHEITQTSGFTLYNKNNITSTTPMKVHQYWSQPAEQFTATKASQANNTELVEMLNKNTSKAPMRTTDDNAREKRKSQSWLPVLEKHDIPIVVGVGVSLAFIFITMAFYSLFRKNDPAAVTTGRAARRGLGAPCRHGERLAVERTYDNKAFEDDNMAAVIEQSPNTSEIRAHPPTSSPSTLLMESCYGDTQEEGQPSQDMPVIVETHPEPCEEEQLETSFEEGKVTPILPSDIQLQCTEDWKSHDLGQCQRDAPSPPPSNPVGTQEEGLRSSLTLQTGDSSTTPVHHSISLSHASCPLMLSHCVTLGLTSVAVDVHFYPSTTTQYGPLRPQSNSRHEHDQSALSKHHSK</sequence>
<name>A0A8T0A8E7_SILME</name>
<dbReference type="GO" id="GO:0098632">
    <property type="term" value="F:cell-cell adhesion mediator activity"/>
    <property type="evidence" value="ECO:0007669"/>
    <property type="project" value="TreeGrafter"/>
</dbReference>
<dbReference type="GO" id="GO:0007411">
    <property type="term" value="P:axon guidance"/>
    <property type="evidence" value="ECO:0007669"/>
    <property type="project" value="TreeGrafter"/>
</dbReference>
<keyword evidence="3" id="KW-0677">Repeat</keyword>
<organism evidence="12 13">
    <name type="scientific">Silurus meridionalis</name>
    <name type="common">Southern catfish</name>
    <name type="synonym">Silurus soldatovi meridionalis</name>
    <dbReference type="NCBI Taxonomy" id="175797"/>
    <lineage>
        <taxon>Eukaryota</taxon>
        <taxon>Metazoa</taxon>
        <taxon>Chordata</taxon>
        <taxon>Craniata</taxon>
        <taxon>Vertebrata</taxon>
        <taxon>Euteleostomi</taxon>
        <taxon>Actinopterygii</taxon>
        <taxon>Neopterygii</taxon>
        <taxon>Teleostei</taxon>
        <taxon>Ostariophysi</taxon>
        <taxon>Siluriformes</taxon>
        <taxon>Siluridae</taxon>
        <taxon>Silurus</taxon>
    </lineage>
</organism>